<evidence type="ECO:0000313" key="3">
    <source>
        <dbReference type="Proteomes" id="UP001143370"/>
    </source>
</evidence>
<comment type="caution">
    <text evidence="2">The sequence shown here is derived from an EMBL/GenBank/DDBJ whole genome shotgun (WGS) entry which is preliminary data.</text>
</comment>
<reference evidence="2" key="2">
    <citation type="submission" date="2023-01" db="EMBL/GenBank/DDBJ databases">
        <authorList>
            <person name="Sun Q."/>
            <person name="Evtushenko L."/>
        </authorList>
    </citation>
    <scope>NUCLEOTIDE SEQUENCE</scope>
    <source>
        <strain evidence="2">VKM B-2484</strain>
    </source>
</reference>
<evidence type="ECO:0000313" key="2">
    <source>
        <dbReference type="EMBL" id="GLK74724.1"/>
    </source>
</evidence>
<accession>A0A9W6N1B8</accession>
<reference evidence="2" key="1">
    <citation type="journal article" date="2014" name="Int. J. Syst. Evol. Microbiol.">
        <title>Complete genome sequence of Corynebacterium casei LMG S-19264T (=DSM 44701T), isolated from a smear-ripened cheese.</title>
        <authorList>
            <consortium name="US DOE Joint Genome Institute (JGI-PGF)"/>
            <person name="Walter F."/>
            <person name="Albersmeier A."/>
            <person name="Kalinowski J."/>
            <person name="Ruckert C."/>
        </authorList>
    </citation>
    <scope>NUCLEOTIDE SEQUENCE</scope>
    <source>
        <strain evidence="2">VKM B-2484</strain>
    </source>
</reference>
<dbReference type="Pfam" id="PF04233">
    <property type="entry name" value="Phage_Mu_F"/>
    <property type="match status" value="1"/>
</dbReference>
<dbReference type="AlphaFoldDB" id="A0A9W6N1B8"/>
<sequence length="454" mass="50433">MSATEAVARVNLIAGLISLAAGGRIERGFPTPPEVLDYFRDKKLAPRFSWLDVWGEEHAHAFTVAGVLEERTLAEFRAGIDQALANGTGFDKFKADMEKRLKPIGWWGPRGVADPEGGKAKTVDFTRPKRLQTTFWSNVRAARAAGQWDRIQRTKRALPYILYVRTTAGDPRPEHLRWAGIILPVDHPFWRTHFPPNGWGCKCAVRQISAAQAARLLGRAPEDGGVIYRDTPPDERMRTFVNRRTGQRTQVPDGIDPGWHSNPGIGRSRTLGRILQEQLDETPAEFAAARVQKIVAGDGFRSHVIQARARGVRREAVEAALKASQRPADLVNTIEPWTFATQPVAVVAPGLARDLGVARHTVVINDHAIAHNMTHRLPTAMWRIVQIALDGDDIWRRRDDGATVALAIVDGKLWFAILRPSPGGGLQVSTLFRGRGGRDGSYARKQVERCDRIR</sequence>
<name>A0A9W6N1B8_9HYPH</name>
<dbReference type="EMBL" id="BSFJ01000059">
    <property type="protein sequence ID" value="GLK74724.1"/>
    <property type="molecule type" value="Genomic_DNA"/>
</dbReference>
<evidence type="ECO:0000259" key="1">
    <source>
        <dbReference type="Pfam" id="PF04233"/>
    </source>
</evidence>
<dbReference type="RefSeq" id="WP_213376047.1">
    <property type="nucleotide sequence ID" value="NZ_BSFJ01000059.1"/>
</dbReference>
<proteinExistence type="predicted"/>
<organism evidence="2 3">
    <name type="scientific">Ancylobacter dichloromethanicus</name>
    <dbReference type="NCBI Taxonomy" id="518825"/>
    <lineage>
        <taxon>Bacteria</taxon>
        <taxon>Pseudomonadati</taxon>
        <taxon>Pseudomonadota</taxon>
        <taxon>Alphaproteobacteria</taxon>
        <taxon>Hyphomicrobiales</taxon>
        <taxon>Xanthobacteraceae</taxon>
        <taxon>Ancylobacter</taxon>
    </lineage>
</organism>
<feature type="domain" description="Phage head morphogenesis" evidence="1">
    <location>
        <begin position="77"/>
        <end position="205"/>
    </location>
</feature>
<protein>
    <recommendedName>
        <fullName evidence="1">Phage head morphogenesis domain-containing protein</fullName>
    </recommendedName>
</protein>
<dbReference type="Proteomes" id="UP001143370">
    <property type="component" value="Unassembled WGS sequence"/>
</dbReference>
<dbReference type="InterPro" id="IPR006528">
    <property type="entry name" value="Phage_head_morphogenesis_dom"/>
</dbReference>
<keyword evidence="3" id="KW-1185">Reference proteome</keyword>
<gene>
    <name evidence="2" type="ORF">GCM10017643_48430</name>
</gene>